<dbReference type="STRING" id="937334.SAMN05444406_101128"/>
<feature type="domain" description="Peptidoglycan binding-like" evidence="1">
    <location>
        <begin position="14"/>
        <end position="68"/>
    </location>
</feature>
<name>A0A1I5RUX1_9FIRM</name>
<dbReference type="InterPro" id="IPR036366">
    <property type="entry name" value="PGBDSf"/>
</dbReference>
<gene>
    <name evidence="2" type="ORF">SAMN05444406_101128</name>
</gene>
<proteinExistence type="predicted"/>
<dbReference type="Pfam" id="PF01471">
    <property type="entry name" value="PG_binding_1"/>
    <property type="match status" value="1"/>
</dbReference>
<evidence type="ECO:0000313" key="3">
    <source>
        <dbReference type="Proteomes" id="UP000198577"/>
    </source>
</evidence>
<dbReference type="Gene3D" id="1.10.101.10">
    <property type="entry name" value="PGBD-like superfamily/PGBD"/>
    <property type="match status" value="1"/>
</dbReference>
<dbReference type="OrthoDB" id="9787225at2"/>
<dbReference type="AlphaFoldDB" id="A0A1I5RUX1"/>
<dbReference type="SUPFAM" id="SSF47090">
    <property type="entry name" value="PGBD-like"/>
    <property type="match status" value="1"/>
</dbReference>
<organism evidence="2 3">
    <name type="scientific">Caldicoprobacter faecalis</name>
    <dbReference type="NCBI Taxonomy" id="937334"/>
    <lineage>
        <taxon>Bacteria</taxon>
        <taxon>Bacillati</taxon>
        <taxon>Bacillota</taxon>
        <taxon>Clostridia</taxon>
        <taxon>Caldicoprobacterales</taxon>
        <taxon>Caldicoprobacteraceae</taxon>
        <taxon>Caldicoprobacter</taxon>
    </lineage>
</organism>
<dbReference type="InterPro" id="IPR002477">
    <property type="entry name" value="Peptidoglycan-bd-like"/>
</dbReference>
<keyword evidence="3" id="KW-1185">Reference proteome</keyword>
<dbReference type="EMBL" id="FOXR01000001">
    <property type="protein sequence ID" value="SFP62298.1"/>
    <property type="molecule type" value="Genomic_DNA"/>
</dbReference>
<sequence>MVCRRRILRIGNWGDDVAILQNTLASLDYYTGPIDGIFGPLTRQAVMRLQADNGLVPDGIVGPLTYNVIDQLVP</sequence>
<accession>A0A1I5RUX1</accession>
<dbReference type="Proteomes" id="UP000198577">
    <property type="component" value="Unassembled WGS sequence"/>
</dbReference>
<reference evidence="2 3" key="1">
    <citation type="submission" date="2016-10" db="EMBL/GenBank/DDBJ databases">
        <authorList>
            <person name="de Groot N.N."/>
        </authorList>
    </citation>
    <scope>NUCLEOTIDE SEQUENCE [LARGE SCALE GENOMIC DNA]</scope>
    <source>
        <strain evidence="2 3">DSM 20678</strain>
    </source>
</reference>
<evidence type="ECO:0000259" key="1">
    <source>
        <dbReference type="Pfam" id="PF01471"/>
    </source>
</evidence>
<protein>
    <submittedName>
        <fullName evidence="2">Putative peptidoglycan binding domain-containing protein</fullName>
    </submittedName>
</protein>
<dbReference type="InterPro" id="IPR036365">
    <property type="entry name" value="PGBD-like_sf"/>
</dbReference>
<dbReference type="RefSeq" id="WP_084054644.1">
    <property type="nucleotide sequence ID" value="NZ_FOXR01000001.1"/>
</dbReference>
<evidence type="ECO:0000313" key="2">
    <source>
        <dbReference type="EMBL" id="SFP62298.1"/>
    </source>
</evidence>